<name>A0A372P017_9SPHI</name>
<dbReference type="Proteomes" id="UP000264217">
    <property type="component" value="Unassembled WGS sequence"/>
</dbReference>
<protein>
    <submittedName>
        <fullName evidence="2">Uncharacterized protein</fullName>
    </submittedName>
</protein>
<proteinExistence type="predicted"/>
<evidence type="ECO:0000313" key="2">
    <source>
        <dbReference type="EMBL" id="RFZ95259.1"/>
    </source>
</evidence>
<keyword evidence="1" id="KW-1133">Transmembrane helix</keyword>
<sequence>MLILGLINYNVMHQEEKINFHYSLISSLLYAVFFSIPVVWLGIDLYDYFNVGSLSGVFIMSVFFALFTVYAAVIIYKYVVPAFKKNIALEINQQGIIYYPQNVIIEWADITDLRLTNNTQGFSTLYCYYNLFNGRESCIKMSLTWVDCDDKDVYGIIEANLEDRKPNWHASGI</sequence>
<comment type="caution">
    <text evidence="2">The sequence shown here is derived from an EMBL/GenBank/DDBJ whole genome shotgun (WGS) entry which is preliminary data.</text>
</comment>
<evidence type="ECO:0000256" key="1">
    <source>
        <dbReference type="SAM" id="Phobius"/>
    </source>
</evidence>
<organism evidence="2 3">
    <name type="scientific">Mucilaginibacter conchicola</name>
    <dbReference type="NCBI Taxonomy" id="2303333"/>
    <lineage>
        <taxon>Bacteria</taxon>
        <taxon>Pseudomonadati</taxon>
        <taxon>Bacteroidota</taxon>
        <taxon>Sphingobacteriia</taxon>
        <taxon>Sphingobacteriales</taxon>
        <taxon>Sphingobacteriaceae</taxon>
        <taxon>Mucilaginibacter</taxon>
    </lineage>
</organism>
<reference evidence="2 3" key="1">
    <citation type="submission" date="2018-08" db="EMBL/GenBank/DDBJ databases">
        <title>Mucilaginibacter sp. MYSH2.</title>
        <authorList>
            <person name="Seo T."/>
        </authorList>
    </citation>
    <scope>NUCLEOTIDE SEQUENCE [LARGE SCALE GENOMIC DNA]</scope>
    <source>
        <strain evidence="2 3">MYSH2</strain>
    </source>
</reference>
<dbReference type="EMBL" id="QWDC01000001">
    <property type="protein sequence ID" value="RFZ95259.1"/>
    <property type="molecule type" value="Genomic_DNA"/>
</dbReference>
<keyword evidence="3" id="KW-1185">Reference proteome</keyword>
<dbReference type="AlphaFoldDB" id="A0A372P017"/>
<keyword evidence="1" id="KW-0472">Membrane</keyword>
<feature type="transmembrane region" description="Helical" evidence="1">
    <location>
        <begin position="20"/>
        <end position="43"/>
    </location>
</feature>
<feature type="transmembrane region" description="Helical" evidence="1">
    <location>
        <begin position="55"/>
        <end position="76"/>
    </location>
</feature>
<evidence type="ECO:0000313" key="3">
    <source>
        <dbReference type="Proteomes" id="UP000264217"/>
    </source>
</evidence>
<gene>
    <name evidence="2" type="ORF">D0C36_06950</name>
</gene>
<keyword evidence="1" id="KW-0812">Transmembrane</keyword>
<accession>A0A372P017</accession>